<evidence type="ECO:0000313" key="2">
    <source>
        <dbReference type="EMBL" id="ACK74121.1"/>
    </source>
</evidence>
<dbReference type="Proteomes" id="UP000002384">
    <property type="component" value="Plasmid pP742403"/>
</dbReference>
<feature type="region of interest" description="Disordered" evidence="1">
    <location>
        <begin position="80"/>
        <end position="108"/>
    </location>
</feature>
<evidence type="ECO:0000313" key="3">
    <source>
        <dbReference type="Proteomes" id="UP000002384"/>
    </source>
</evidence>
<geneLocation type="plasmid" evidence="2 3">
    <name>pP742403</name>
</geneLocation>
<sequence length="108" mass="12049">MDTDVSSLELALQKRLDKLQPKTQTAGFLRTVVERQSMRIDAALSKGYSYDEIAQLFNEQGIKCKGSTLKKYHLMAKKKDIKDSPIPELPSKTESTGTAKSQATKKKS</sequence>
<name>B7KMU9_GLOC7</name>
<reference evidence="3" key="1">
    <citation type="journal article" date="2011" name="MBio">
        <title>Novel metabolic attributes of the genus Cyanothece, comprising a group of unicellular nitrogen-fixing Cyanobacteria.</title>
        <authorList>
            <person name="Bandyopadhyay A."/>
            <person name="Elvitigala T."/>
            <person name="Welsh E."/>
            <person name="Stockel J."/>
            <person name="Liberton M."/>
            <person name="Min H."/>
            <person name="Sherman L.A."/>
            <person name="Pakrasi H.B."/>
        </authorList>
    </citation>
    <scope>NUCLEOTIDE SEQUENCE [LARGE SCALE GENOMIC DNA]</scope>
    <source>
        <strain evidence="3">PCC 7424</strain>
        <plasmid evidence="3">pP742403</plasmid>
    </source>
</reference>
<dbReference type="RefSeq" id="WP_012599331.1">
    <property type="nucleotide sequence ID" value="NC_011730.1"/>
</dbReference>
<dbReference type="EMBL" id="CP001294">
    <property type="protein sequence ID" value="ACK74121.1"/>
    <property type="molecule type" value="Genomic_DNA"/>
</dbReference>
<dbReference type="KEGG" id="cyc:PCC7424_5556"/>
<gene>
    <name evidence="2" type="ordered locus">PCC7424_5556</name>
</gene>
<dbReference type="AlphaFoldDB" id="B7KMU9"/>
<keyword evidence="3" id="KW-1185">Reference proteome</keyword>
<proteinExistence type="predicted"/>
<feature type="compositionally biased region" description="Polar residues" evidence="1">
    <location>
        <begin position="92"/>
        <end position="102"/>
    </location>
</feature>
<dbReference type="HOGENOM" id="CLU_2192669_0_0_3"/>
<keyword evidence="2" id="KW-0614">Plasmid</keyword>
<evidence type="ECO:0000256" key="1">
    <source>
        <dbReference type="SAM" id="MobiDB-lite"/>
    </source>
</evidence>
<dbReference type="OrthoDB" id="531951at2"/>
<protein>
    <submittedName>
        <fullName evidence="2">Uncharacterized protein</fullName>
    </submittedName>
</protein>
<accession>B7KMU9</accession>
<organism evidence="2 3">
    <name type="scientific">Gloeothece citriformis (strain PCC 7424)</name>
    <name type="common">Cyanothece sp. (strain PCC 7424)</name>
    <dbReference type="NCBI Taxonomy" id="65393"/>
    <lineage>
        <taxon>Bacteria</taxon>
        <taxon>Bacillati</taxon>
        <taxon>Cyanobacteriota</taxon>
        <taxon>Cyanophyceae</taxon>
        <taxon>Oscillatoriophycideae</taxon>
        <taxon>Chroococcales</taxon>
        <taxon>Aphanothecaceae</taxon>
        <taxon>Gloeothece</taxon>
        <taxon>Gloeothece citriformis</taxon>
    </lineage>
</organism>